<sequence>MVEAAVQFSPTKPPGQWGGEAKEQNPASIATMMSTSSCVEKIFNTASGGRRSSLDLQRLDDEKEESEVSIVPAKNVANGIEASKGSPAQIAPGTNAHYLVVKTLRTFNRHYLHFVQVTKGSGILVNASMLKVDEGEDQIKKRGSKRPDLKAISKNMFELRYPTFFESSLAMLSVLIIFFK</sequence>
<organism evidence="2">
    <name type="scientific">Spirodela intermedia</name>
    <name type="common">Intermediate duckweed</name>
    <dbReference type="NCBI Taxonomy" id="51605"/>
    <lineage>
        <taxon>Eukaryota</taxon>
        <taxon>Viridiplantae</taxon>
        <taxon>Streptophyta</taxon>
        <taxon>Embryophyta</taxon>
        <taxon>Tracheophyta</taxon>
        <taxon>Spermatophyta</taxon>
        <taxon>Magnoliopsida</taxon>
        <taxon>Liliopsida</taxon>
        <taxon>Araceae</taxon>
        <taxon>Lemnoideae</taxon>
        <taxon>Spirodela</taxon>
    </lineage>
</organism>
<accession>A0A7I8IPE4</accession>
<dbReference type="Proteomes" id="UP001189122">
    <property type="component" value="Unassembled WGS sequence"/>
</dbReference>
<dbReference type="AlphaFoldDB" id="A0A7I8IPE4"/>
<evidence type="ECO:0000256" key="1">
    <source>
        <dbReference type="SAM" id="MobiDB-lite"/>
    </source>
</evidence>
<gene>
    <name evidence="2" type="ORF">SI7747_05006160</name>
</gene>
<keyword evidence="3" id="KW-1185">Reference proteome</keyword>
<dbReference type="EMBL" id="LR743592">
    <property type="protein sequence ID" value="CAA2619991.1"/>
    <property type="molecule type" value="Genomic_DNA"/>
</dbReference>
<dbReference type="EMBL" id="CACRZD030000005">
    <property type="protein sequence ID" value="CAA6659739.1"/>
    <property type="molecule type" value="Genomic_DNA"/>
</dbReference>
<protein>
    <submittedName>
        <fullName evidence="2">Uncharacterized protein</fullName>
    </submittedName>
</protein>
<proteinExistence type="predicted"/>
<reference evidence="2 3" key="1">
    <citation type="submission" date="2019-12" db="EMBL/GenBank/DDBJ databases">
        <authorList>
            <person name="Scholz U."/>
            <person name="Mascher M."/>
            <person name="Fiebig A."/>
        </authorList>
    </citation>
    <scope>NUCLEOTIDE SEQUENCE</scope>
</reference>
<name>A0A7I8IPE4_SPIIN</name>
<feature type="region of interest" description="Disordered" evidence="1">
    <location>
        <begin position="1"/>
        <end position="24"/>
    </location>
</feature>
<evidence type="ECO:0000313" key="2">
    <source>
        <dbReference type="EMBL" id="CAA2619991.1"/>
    </source>
</evidence>
<evidence type="ECO:0000313" key="3">
    <source>
        <dbReference type="Proteomes" id="UP001189122"/>
    </source>
</evidence>